<dbReference type="InterPro" id="IPR051361">
    <property type="entry name" value="ThrE/Ser_Exporter"/>
</dbReference>
<feature type="compositionally biased region" description="Polar residues" evidence="6">
    <location>
        <begin position="1"/>
        <end position="14"/>
    </location>
</feature>
<feature type="compositionally biased region" description="Polar residues" evidence="6">
    <location>
        <begin position="103"/>
        <end position="118"/>
    </location>
</feature>
<evidence type="ECO:0000259" key="9">
    <source>
        <dbReference type="Pfam" id="PF12821"/>
    </source>
</evidence>
<accession>A0A066VYD0</accession>
<dbReference type="InterPro" id="IPR024528">
    <property type="entry name" value="ThrE_2"/>
</dbReference>
<reference evidence="10 11" key="1">
    <citation type="submission" date="2014-05" db="EMBL/GenBank/DDBJ databases">
        <title>Draft genome sequence of a rare smut relative, Tilletiaria anomala UBC 951.</title>
        <authorList>
            <consortium name="DOE Joint Genome Institute"/>
            <person name="Toome M."/>
            <person name="Kuo A."/>
            <person name="Henrissat B."/>
            <person name="Lipzen A."/>
            <person name="Tritt A."/>
            <person name="Yoshinaga Y."/>
            <person name="Zane M."/>
            <person name="Barry K."/>
            <person name="Grigoriev I.V."/>
            <person name="Spatafora J.W."/>
            <person name="Aimea M.C."/>
        </authorList>
    </citation>
    <scope>NUCLEOTIDE SEQUENCE [LARGE SCALE GENOMIC DNA]</scope>
    <source>
        <strain evidence="10 11">UBC 951</strain>
    </source>
</reference>
<evidence type="ECO:0000256" key="3">
    <source>
        <dbReference type="ARBA" id="ARBA00022989"/>
    </source>
</evidence>
<feature type="region of interest" description="Disordered" evidence="6">
    <location>
        <begin position="415"/>
        <end position="501"/>
    </location>
</feature>
<evidence type="ECO:0000256" key="7">
    <source>
        <dbReference type="SAM" id="Phobius"/>
    </source>
</evidence>
<feature type="transmembrane region" description="Helical" evidence="7">
    <location>
        <begin position="1260"/>
        <end position="1284"/>
    </location>
</feature>
<gene>
    <name evidence="10" type="ORF">K437DRAFT_122977</name>
</gene>
<dbReference type="STRING" id="1037660.A0A066VYD0"/>
<dbReference type="OMA" id="HRIETQI"/>
<feature type="region of interest" description="Disordered" evidence="6">
    <location>
        <begin position="880"/>
        <end position="943"/>
    </location>
</feature>
<keyword evidence="11" id="KW-1185">Reference proteome</keyword>
<feature type="compositionally biased region" description="Polar residues" evidence="6">
    <location>
        <begin position="212"/>
        <end position="225"/>
    </location>
</feature>
<proteinExistence type="inferred from homology"/>
<feature type="transmembrane region" description="Helical" evidence="7">
    <location>
        <begin position="1146"/>
        <end position="1164"/>
    </location>
</feature>
<feature type="transmembrane region" description="Helical" evidence="7">
    <location>
        <begin position="1369"/>
        <end position="1386"/>
    </location>
</feature>
<feature type="region of interest" description="Disordered" evidence="6">
    <location>
        <begin position="1"/>
        <end position="341"/>
    </location>
</feature>
<feature type="compositionally biased region" description="Basic and acidic residues" evidence="6">
    <location>
        <begin position="710"/>
        <end position="721"/>
    </location>
</feature>
<dbReference type="InParanoid" id="A0A066VYD0"/>
<feature type="transmembrane region" description="Helical" evidence="7">
    <location>
        <begin position="1224"/>
        <end position="1248"/>
    </location>
</feature>
<keyword evidence="2 7" id="KW-0812">Transmembrane</keyword>
<comment type="subcellular location">
    <subcellularLocation>
        <location evidence="1">Membrane</location>
        <topology evidence="1">Multi-pass membrane protein</topology>
    </subcellularLocation>
</comment>
<dbReference type="Pfam" id="PF12821">
    <property type="entry name" value="ThrE_2"/>
    <property type="match status" value="1"/>
</dbReference>
<evidence type="ECO:0000256" key="6">
    <source>
        <dbReference type="SAM" id="MobiDB-lite"/>
    </source>
</evidence>
<comment type="caution">
    <text evidence="10">The sequence shown here is derived from an EMBL/GenBank/DDBJ whole genome shotgun (WGS) entry which is preliminary data.</text>
</comment>
<keyword evidence="4 7" id="KW-0472">Membrane</keyword>
<feature type="region of interest" description="Disordered" evidence="6">
    <location>
        <begin position="710"/>
        <end position="746"/>
    </location>
</feature>
<dbReference type="OrthoDB" id="413008at2759"/>
<feature type="compositionally biased region" description="Low complexity" evidence="6">
    <location>
        <begin position="886"/>
        <end position="900"/>
    </location>
</feature>
<feature type="compositionally biased region" description="Polar residues" evidence="6">
    <location>
        <begin position="140"/>
        <end position="152"/>
    </location>
</feature>
<name>A0A066VYD0_TILAU</name>
<feature type="region of interest" description="Disordered" evidence="6">
    <location>
        <begin position="564"/>
        <end position="610"/>
    </location>
</feature>
<evidence type="ECO:0000313" key="11">
    <source>
        <dbReference type="Proteomes" id="UP000027361"/>
    </source>
</evidence>
<feature type="compositionally biased region" description="Polar residues" evidence="6">
    <location>
        <begin position="27"/>
        <end position="37"/>
    </location>
</feature>
<feature type="compositionally biased region" description="Basic and acidic residues" evidence="6">
    <location>
        <begin position="449"/>
        <end position="461"/>
    </location>
</feature>
<dbReference type="GeneID" id="25261398"/>
<evidence type="ECO:0000313" key="10">
    <source>
        <dbReference type="EMBL" id="KDN45288.1"/>
    </source>
</evidence>
<sequence>MSSRPPSAGGTTDPASRPQWASVAPAGSQSVPFSSSLARAGAGGDGASTPPVVRSPAPLTRPSTPISAGGGALLGASGSSSGKPAKGRVHWQGTTRGDAPRSATRSQFAFAPASTSSDAEAEGSELERAHSERAGAGGSDSIQYANGDSSISIGGLEKVAASKSQPMSSSASAPGQRFRVLGGRGPGPTVMVRGGAHGPMAVSQGGARGLPSQLTVQRQGSQGAGSDSAAPPPVGDAPSDVQPRGEDKQATEQAQTCPLLRPTPVHTTRATSSSSLMRVNHPGPLMLDKRLSNLSGIPPTERGPNAFGLHDESTSSGTGAGGVAGFPTNGHRSSETMPSGMLSAPAVKDAQLELTHTLSEQFTPPPANGGSVPVAPPNAGGASGLGLVLSGAKSLDERGLDDRAFLELQRELERHEAARKQDEHDAGAAAVSHAPPAAQDDDDDDGDSDQSRRLARDEEHYARRRFRGMSGYASSRATSGASTPGGWSTDSGSGSYNPAADSDLEYVDIAPGEVDGMPSRRSRLKAAADATKVATDAGESDTPAKRSWLKVRKMLVGAKGDSDVGDVEKAGRPARACVEPDTAGPTNRKSVAVETSSGVRGTDRKPRPTRYEREAARLVRAHLLMRGAGVSTAAATAGVRRHDGEGESSMPPLSLSLVRGRSINRKHLARDSGASTPDALETSTNLDARPVQSGGVLGNLLMLYEQQQHKMHEADESRTRVNSEATSEASAKLAAPQEQRVADTRNEEQHRYGYRYNPLGVIRRPFSRAGSRSGSPVSTPRIRKTLASGSMQLVGAAAKTVKVVANEAGFEDVMEERPKAARSDAGVIGALIATTGNLIGAVSPASAQLGPNPNRSGFTLDRYLLPEMNAKTLKRTAQIIADASVRPSRSRPGTPGSRSGAASPIPRIDSGRPSGSGGPTSPTGLKKRRDGTSSSGFAFGPDQHLPYKRSSTYFGAAAHATGTALSSLRPWLTHSTVNTPVAISQDGGDYFGVDPGELDEKAHKAEWQRKLRKRAKEKRRKEEIFITMHVAAILQRQQFILKLARALMMFGAPTHRIETQIQQTARVLEINCRCIYFPNLMLVAFGDDATHTSETKFIKQAGVLDLTKLTDMHTIYWKVIHDKVGVDEASGQLDELMRRKPLIRKIPMVIIGGFCSAFICVGPMGFNGSFADALLAFPLGAFLVWCQSIITAELYSNVFEIVFAAVNSFIASAAYGAGRGPFCYSAIVSGSIVLILPGFIVLSGALELQSKNLVAGSVRLVYAIIYSLLLGFGLSIGASLWTLFSGQDMVVTSATASCSDVHVDLWYRQKVDIFWAFLTVPGYSICLSLRNHAKVTRKEFPVMVIIAIAGWATNHFLAQRKQLATRQDFTAMLGSLVVGLLANLYGRVFDGRAFVVSVPGILYQLPSGLSQGGLLLFANSSSDANSTFSNGFAVAQSLVQVALGLSVGLFTATVISYTLGGKKSRGGGLFSF</sequence>
<evidence type="ECO:0000256" key="1">
    <source>
        <dbReference type="ARBA" id="ARBA00004141"/>
    </source>
</evidence>
<dbReference type="PANTHER" id="PTHR31082">
    <property type="entry name" value="PHEROMONE-REGULATED MEMBRANE PROTEIN 10"/>
    <property type="match status" value="1"/>
</dbReference>
<comment type="similarity">
    <text evidence="5">Belongs to the ThrE exporter (TC 2.A.79) family.</text>
</comment>
<dbReference type="GO" id="GO:0022857">
    <property type="term" value="F:transmembrane transporter activity"/>
    <property type="evidence" value="ECO:0007669"/>
    <property type="project" value="InterPro"/>
</dbReference>
<evidence type="ECO:0000256" key="4">
    <source>
        <dbReference type="ARBA" id="ARBA00023136"/>
    </source>
</evidence>
<feature type="transmembrane region" description="Helical" evidence="7">
    <location>
        <begin position="1438"/>
        <end position="1459"/>
    </location>
</feature>
<feature type="compositionally biased region" description="Low complexity" evidence="6">
    <location>
        <begin position="161"/>
        <end position="173"/>
    </location>
</feature>
<feature type="compositionally biased region" description="Polar residues" evidence="6">
    <location>
        <begin position="265"/>
        <end position="277"/>
    </location>
</feature>
<feature type="compositionally biased region" description="Polar residues" evidence="6">
    <location>
        <begin position="584"/>
        <end position="599"/>
    </location>
</feature>
<feature type="domain" description="Threonine/serine exporter-like N-terminal" evidence="8">
    <location>
        <begin position="1038"/>
        <end position="1280"/>
    </location>
</feature>
<feature type="transmembrane region" description="Helical" evidence="7">
    <location>
        <begin position="1340"/>
        <end position="1357"/>
    </location>
</feature>
<evidence type="ECO:0000256" key="2">
    <source>
        <dbReference type="ARBA" id="ARBA00022692"/>
    </source>
</evidence>
<evidence type="ECO:0000259" key="8">
    <source>
        <dbReference type="Pfam" id="PF06738"/>
    </source>
</evidence>
<dbReference type="InterPro" id="IPR010619">
    <property type="entry name" value="ThrE-like_N"/>
</dbReference>
<feature type="transmembrane region" description="Helical" evidence="7">
    <location>
        <begin position="1170"/>
        <end position="1186"/>
    </location>
</feature>
<dbReference type="Pfam" id="PF06738">
    <property type="entry name" value="ThrE"/>
    <property type="match status" value="1"/>
</dbReference>
<feature type="domain" description="Threonine/Serine exporter ThrE" evidence="9">
    <location>
        <begin position="1314"/>
        <end position="1453"/>
    </location>
</feature>
<feature type="compositionally biased region" description="Basic and acidic residues" evidence="6">
    <location>
        <begin position="601"/>
        <end position="610"/>
    </location>
</feature>
<dbReference type="PANTHER" id="PTHR31082:SF4">
    <property type="entry name" value="PHEROMONE-REGULATED MEMBRANE PROTEIN 10"/>
    <property type="match status" value="1"/>
</dbReference>
<feature type="compositionally biased region" description="Polar residues" evidence="6">
    <location>
        <begin position="472"/>
        <end position="496"/>
    </location>
</feature>
<feature type="compositionally biased region" description="Basic and acidic residues" evidence="6">
    <location>
        <begin position="415"/>
        <end position="426"/>
    </location>
</feature>
<dbReference type="EMBL" id="JMSN01000043">
    <property type="protein sequence ID" value="KDN45288.1"/>
    <property type="molecule type" value="Genomic_DNA"/>
</dbReference>
<feature type="region of interest" description="Disordered" evidence="6">
    <location>
        <begin position="667"/>
        <end position="691"/>
    </location>
</feature>
<dbReference type="Proteomes" id="UP000027361">
    <property type="component" value="Unassembled WGS sequence"/>
</dbReference>
<keyword evidence="3 7" id="KW-1133">Transmembrane helix</keyword>
<dbReference type="GO" id="GO:0016020">
    <property type="term" value="C:membrane"/>
    <property type="evidence" value="ECO:0007669"/>
    <property type="project" value="UniProtKB-SubCell"/>
</dbReference>
<feature type="compositionally biased region" description="Acidic residues" evidence="6">
    <location>
        <begin position="439"/>
        <end position="448"/>
    </location>
</feature>
<dbReference type="HOGENOM" id="CLU_007078_0_1_1"/>
<organism evidence="10 11">
    <name type="scientific">Tilletiaria anomala (strain ATCC 24038 / CBS 436.72 / UBC 951)</name>
    <dbReference type="NCBI Taxonomy" id="1037660"/>
    <lineage>
        <taxon>Eukaryota</taxon>
        <taxon>Fungi</taxon>
        <taxon>Dikarya</taxon>
        <taxon>Basidiomycota</taxon>
        <taxon>Ustilaginomycotina</taxon>
        <taxon>Exobasidiomycetes</taxon>
        <taxon>Georgefischeriales</taxon>
        <taxon>Tilletiariaceae</taxon>
        <taxon>Tilletiaria</taxon>
    </lineage>
</organism>
<feature type="transmembrane region" description="Helical" evidence="7">
    <location>
        <begin position="1393"/>
        <end position="1418"/>
    </location>
</feature>
<evidence type="ECO:0000256" key="5">
    <source>
        <dbReference type="ARBA" id="ARBA00034125"/>
    </source>
</evidence>
<feature type="transmembrane region" description="Helical" evidence="7">
    <location>
        <begin position="1313"/>
        <end position="1333"/>
    </location>
</feature>
<protein>
    <submittedName>
        <fullName evidence="10">DUF1212-domain-containing protein</fullName>
    </submittedName>
</protein>
<dbReference type="RefSeq" id="XP_013243145.1">
    <property type="nucleotide sequence ID" value="XM_013387691.1"/>
</dbReference>
<feature type="compositionally biased region" description="Low complexity" evidence="6">
    <location>
        <begin position="427"/>
        <end position="438"/>
    </location>
</feature>